<name>A0A1M7Z0V5_9VIBR</name>
<gene>
    <name evidence="3" type="ORF">VQ7734_04340</name>
</gene>
<protein>
    <recommendedName>
        <fullName evidence="2">Endonuclease/exonuclease/phosphatase domain-containing protein</fullName>
    </recommendedName>
</protein>
<evidence type="ECO:0000256" key="1">
    <source>
        <dbReference type="SAM" id="Phobius"/>
    </source>
</evidence>
<keyword evidence="4" id="KW-1185">Reference proteome</keyword>
<sequence length="298" mass="33143">MASSGLNKKKLIYLILALILVSGGVLDYIFDVPAAPEVVLLKRSSEIGEQPDMMISRSCSQLTDGSSPVDEQGNLNVLVWNIYKENRSDWSQALSHFSQDKQLVLLQESSLSPGFQSWLKDNPRWQAVQAHAFSLFDKGMGVMTLSGYLPLSSCAYLEMEPWIRLPKSALLSYYPLSDQQTLAVVNIHSVNFTLGIKSYQEQLEQLAGKVKSHIGPVIFAGDFNSWSEDRIISLQRVMSGLSMSEVTYPSPDSRKQFDGYPLDHLFYRGLTLNQAGVPETSASDHNPIQVSFSLEASQ</sequence>
<dbReference type="AlphaFoldDB" id="A0A1M7Z0V5"/>
<dbReference type="Proteomes" id="UP000184600">
    <property type="component" value="Unassembled WGS sequence"/>
</dbReference>
<dbReference type="GO" id="GO:0003824">
    <property type="term" value="F:catalytic activity"/>
    <property type="evidence" value="ECO:0007669"/>
    <property type="project" value="InterPro"/>
</dbReference>
<dbReference type="STRING" id="1117707.VQ7734_04340"/>
<dbReference type="InterPro" id="IPR005135">
    <property type="entry name" value="Endo/exonuclease/phosphatase"/>
</dbReference>
<evidence type="ECO:0000313" key="4">
    <source>
        <dbReference type="Proteomes" id="UP000184600"/>
    </source>
</evidence>
<keyword evidence="1" id="KW-0812">Transmembrane</keyword>
<proteinExistence type="predicted"/>
<evidence type="ECO:0000313" key="3">
    <source>
        <dbReference type="EMBL" id="SHO58568.1"/>
    </source>
</evidence>
<dbReference type="NCBIfam" id="NF003842">
    <property type="entry name" value="PRK05421.1-4"/>
    <property type="match status" value="1"/>
</dbReference>
<keyword evidence="1" id="KW-0472">Membrane</keyword>
<evidence type="ECO:0000259" key="2">
    <source>
        <dbReference type="Pfam" id="PF03372"/>
    </source>
</evidence>
<dbReference type="Gene3D" id="3.60.10.10">
    <property type="entry name" value="Endonuclease/exonuclease/phosphatase"/>
    <property type="match status" value="1"/>
</dbReference>
<dbReference type="EMBL" id="FRFG01000069">
    <property type="protein sequence ID" value="SHO58568.1"/>
    <property type="molecule type" value="Genomic_DNA"/>
</dbReference>
<feature type="transmembrane region" description="Helical" evidence="1">
    <location>
        <begin position="12"/>
        <end position="30"/>
    </location>
</feature>
<dbReference type="InterPro" id="IPR036691">
    <property type="entry name" value="Endo/exonu/phosph_ase_sf"/>
</dbReference>
<organism evidence="3 4">
    <name type="scientific">Vibrio quintilis</name>
    <dbReference type="NCBI Taxonomy" id="1117707"/>
    <lineage>
        <taxon>Bacteria</taxon>
        <taxon>Pseudomonadati</taxon>
        <taxon>Pseudomonadota</taxon>
        <taxon>Gammaproteobacteria</taxon>
        <taxon>Vibrionales</taxon>
        <taxon>Vibrionaceae</taxon>
        <taxon>Vibrio</taxon>
    </lineage>
</organism>
<accession>A0A1M7Z0V5</accession>
<dbReference type="NCBIfam" id="NF003841">
    <property type="entry name" value="PRK05421.1-3"/>
    <property type="match status" value="1"/>
</dbReference>
<dbReference type="RefSeq" id="WP_073586012.1">
    <property type="nucleotide sequence ID" value="NZ_AP024897.1"/>
</dbReference>
<dbReference type="Pfam" id="PF03372">
    <property type="entry name" value="Exo_endo_phos"/>
    <property type="match status" value="1"/>
</dbReference>
<dbReference type="NCBIfam" id="NF003840">
    <property type="entry name" value="PRK05421.1-2"/>
    <property type="match status" value="1"/>
</dbReference>
<dbReference type="SUPFAM" id="SSF56219">
    <property type="entry name" value="DNase I-like"/>
    <property type="match status" value="1"/>
</dbReference>
<keyword evidence="1" id="KW-1133">Transmembrane helix</keyword>
<feature type="domain" description="Endonuclease/exonuclease/phosphatase" evidence="2">
    <location>
        <begin position="79"/>
        <end position="285"/>
    </location>
</feature>
<reference evidence="4" key="1">
    <citation type="submission" date="2016-12" db="EMBL/GenBank/DDBJ databases">
        <authorList>
            <person name="Rodrigo-Torres L."/>
            <person name="Arahal R.D."/>
            <person name="Lucena T."/>
        </authorList>
    </citation>
    <scope>NUCLEOTIDE SEQUENCE [LARGE SCALE GENOMIC DNA]</scope>
</reference>
<dbReference type="OrthoDB" id="9793162at2"/>